<dbReference type="NCBIfam" id="TIGR01630">
    <property type="entry name" value="psiM2_ORF9"/>
    <property type="match status" value="1"/>
</dbReference>
<evidence type="ECO:0000313" key="3">
    <source>
        <dbReference type="Proteomes" id="UP000238701"/>
    </source>
</evidence>
<sequence length="475" mass="53207">MCLMPVQHGKSFVFSDRLPSYLLGRNPRTHVLLTAYGNPLVQRAVVANRNTMKGEYWQHEYGWPMGEKDTQNALLLDVPGQDGRFSLVGAPLNGSIAGHTTDYAIIDDVCRNEKDAMSPTVRATINENYFSVIAPRARKSCICTTPWHLSDLAMENARVARQNKAARQWVIVVLAATNDEGQDSYIENTLTGAKEYFPPYEALWPEVHPRAALEEIRATMRPRKWEALYMCRPSVGADCLFPRDKWGTLGLASPIMLNWGWDFASGKAAAANDYTVGVLVALMNTGRFAVLDVFRGKPPFPQMKQLVYMKWCETYEQFGLMPQVFIEDASSGQQMLQEINYANLLRPSLLQPIPVLPTTKKELRAEAIASAQNNGQVDLPEDAPWKEEFIRELEEFPLCIHDDQTDAYTYSQAGFMRGEGFFKQLTDGGTTGTITVDNPAHPLNALKDADSSLQKFIDDEPGNTPEKSDSDLPTW</sequence>
<dbReference type="InterPro" id="IPR006517">
    <property type="entry name" value="Phage_terminase_lsu-like_C"/>
</dbReference>
<gene>
    <name evidence="2" type="ORF">SBA1_550111</name>
</gene>
<feature type="compositionally biased region" description="Basic and acidic residues" evidence="1">
    <location>
        <begin position="466"/>
        <end position="475"/>
    </location>
</feature>
<feature type="region of interest" description="Disordered" evidence="1">
    <location>
        <begin position="455"/>
        <end position="475"/>
    </location>
</feature>
<dbReference type="EMBL" id="OMOD01000150">
    <property type="protein sequence ID" value="SPF44746.1"/>
    <property type="molecule type" value="Genomic_DNA"/>
</dbReference>
<name>A0A2U3KYI5_9BACT</name>
<dbReference type="Pfam" id="PF03237">
    <property type="entry name" value="Terminase_6N"/>
    <property type="match status" value="1"/>
</dbReference>
<reference evidence="3" key="1">
    <citation type="submission" date="2018-02" db="EMBL/GenBank/DDBJ databases">
        <authorList>
            <person name="Hausmann B."/>
        </authorList>
    </citation>
    <scope>NUCLEOTIDE SEQUENCE [LARGE SCALE GENOMIC DNA]</scope>
    <source>
        <strain evidence="3">Peat soil MAG SbA1</strain>
    </source>
</reference>
<dbReference type="Proteomes" id="UP000238701">
    <property type="component" value="Unassembled WGS sequence"/>
</dbReference>
<dbReference type="Gene3D" id="3.30.420.240">
    <property type="match status" value="1"/>
</dbReference>
<dbReference type="AlphaFoldDB" id="A0A2U3KYI5"/>
<evidence type="ECO:0000313" key="2">
    <source>
        <dbReference type="EMBL" id="SPF44746.1"/>
    </source>
</evidence>
<organism evidence="2 3">
    <name type="scientific">Candidatus Sulfotelmatobacter kueseliae</name>
    <dbReference type="NCBI Taxonomy" id="2042962"/>
    <lineage>
        <taxon>Bacteria</taxon>
        <taxon>Pseudomonadati</taxon>
        <taxon>Acidobacteriota</taxon>
        <taxon>Terriglobia</taxon>
        <taxon>Terriglobales</taxon>
        <taxon>Candidatus Korobacteraceae</taxon>
        <taxon>Candidatus Sulfotelmatobacter</taxon>
    </lineage>
</organism>
<proteinExistence type="predicted"/>
<evidence type="ECO:0000256" key="1">
    <source>
        <dbReference type="SAM" id="MobiDB-lite"/>
    </source>
</evidence>
<protein>
    <submittedName>
        <fullName evidence="2">Uncharacterized protein</fullName>
    </submittedName>
</protein>
<accession>A0A2U3KYI5</accession>